<accession>A0A8K0JYU6</accession>
<proteinExistence type="predicted"/>
<dbReference type="GO" id="GO:0017046">
    <property type="term" value="F:peptide hormone binding"/>
    <property type="evidence" value="ECO:0007669"/>
    <property type="project" value="TreeGrafter"/>
</dbReference>
<dbReference type="PANTHER" id="PTHR44755:SF5">
    <property type="entry name" value="GUANYLATE CYCLASE"/>
    <property type="match status" value="1"/>
</dbReference>
<comment type="subcellular location">
    <subcellularLocation>
        <location evidence="1">Membrane</location>
    </subcellularLocation>
</comment>
<dbReference type="InterPro" id="IPR052612">
    <property type="entry name" value="ANP_Clearance_Receptor"/>
</dbReference>
<organism evidence="6 7">
    <name type="scientific">Ladona fulva</name>
    <name type="common">Scarce chaser dragonfly</name>
    <name type="synonym">Libellula fulva</name>
    <dbReference type="NCBI Taxonomy" id="123851"/>
    <lineage>
        <taxon>Eukaryota</taxon>
        <taxon>Metazoa</taxon>
        <taxon>Ecdysozoa</taxon>
        <taxon>Arthropoda</taxon>
        <taxon>Hexapoda</taxon>
        <taxon>Insecta</taxon>
        <taxon>Pterygota</taxon>
        <taxon>Palaeoptera</taxon>
        <taxon>Odonata</taxon>
        <taxon>Epiprocta</taxon>
        <taxon>Anisoptera</taxon>
        <taxon>Libelluloidea</taxon>
        <taxon>Libellulidae</taxon>
        <taxon>Ladona</taxon>
    </lineage>
</organism>
<keyword evidence="3" id="KW-1133">Transmembrane helix</keyword>
<evidence type="ECO:0000313" key="7">
    <source>
        <dbReference type="Proteomes" id="UP000792457"/>
    </source>
</evidence>
<dbReference type="PANTHER" id="PTHR44755">
    <property type="entry name" value="NATRIURETIC PEPTIDE RECEPTOR 3-RELATED"/>
    <property type="match status" value="1"/>
</dbReference>
<sequence>MESPEAKGIEDEEEAPVSTFVTAFYDAVILYALALNETLASKGSVRDGEAITKRMWNKTFTEYDHIKAGRT</sequence>
<dbReference type="InterPro" id="IPR001828">
    <property type="entry name" value="ANF_lig-bd_rcpt"/>
</dbReference>
<dbReference type="GO" id="GO:0016941">
    <property type="term" value="F:natriuretic peptide receptor activity"/>
    <property type="evidence" value="ECO:0007669"/>
    <property type="project" value="TreeGrafter"/>
</dbReference>
<dbReference type="OrthoDB" id="302535at2759"/>
<evidence type="ECO:0000256" key="4">
    <source>
        <dbReference type="ARBA" id="ARBA00023136"/>
    </source>
</evidence>
<dbReference type="EMBL" id="KZ308202">
    <property type="protein sequence ID" value="KAG8224594.1"/>
    <property type="molecule type" value="Genomic_DNA"/>
</dbReference>
<feature type="domain" description="Receptor ligand binding region" evidence="5">
    <location>
        <begin position="10"/>
        <end position="61"/>
    </location>
</feature>
<dbReference type="AlphaFoldDB" id="A0A8K0JYU6"/>
<evidence type="ECO:0000256" key="1">
    <source>
        <dbReference type="ARBA" id="ARBA00004370"/>
    </source>
</evidence>
<dbReference type="GO" id="GO:0016020">
    <property type="term" value="C:membrane"/>
    <property type="evidence" value="ECO:0007669"/>
    <property type="project" value="UniProtKB-SubCell"/>
</dbReference>
<dbReference type="Pfam" id="PF01094">
    <property type="entry name" value="ANF_receptor"/>
    <property type="match status" value="1"/>
</dbReference>
<evidence type="ECO:0000256" key="3">
    <source>
        <dbReference type="ARBA" id="ARBA00022989"/>
    </source>
</evidence>
<comment type="caution">
    <text evidence="6">The sequence shown here is derived from an EMBL/GenBank/DDBJ whole genome shotgun (WGS) entry which is preliminary data.</text>
</comment>
<reference evidence="6" key="2">
    <citation type="submission" date="2017-10" db="EMBL/GenBank/DDBJ databases">
        <title>Ladona fulva Genome sequencing and assembly.</title>
        <authorList>
            <person name="Murali S."/>
            <person name="Richards S."/>
            <person name="Bandaranaike D."/>
            <person name="Bellair M."/>
            <person name="Blankenburg K."/>
            <person name="Chao H."/>
            <person name="Dinh H."/>
            <person name="Doddapaneni H."/>
            <person name="Dugan-Rocha S."/>
            <person name="Elkadiri S."/>
            <person name="Gnanaolivu R."/>
            <person name="Hernandez B."/>
            <person name="Skinner E."/>
            <person name="Javaid M."/>
            <person name="Lee S."/>
            <person name="Li M."/>
            <person name="Ming W."/>
            <person name="Munidasa M."/>
            <person name="Muniz J."/>
            <person name="Nguyen L."/>
            <person name="Hughes D."/>
            <person name="Osuji N."/>
            <person name="Pu L.-L."/>
            <person name="Puazo M."/>
            <person name="Qu C."/>
            <person name="Quiroz J."/>
            <person name="Raj R."/>
            <person name="Weissenberger G."/>
            <person name="Xin Y."/>
            <person name="Zou X."/>
            <person name="Han Y."/>
            <person name="Worley K."/>
            <person name="Muzny D."/>
            <person name="Gibbs R."/>
        </authorList>
    </citation>
    <scope>NUCLEOTIDE SEQUENCE</scope>
    <source>
        <strain evidence="6">Sampled in the wild</strain>
    </source>
</reference>
<evidence type="ECO:0000256" key="2">
    <source>
        <dbReference type="ARBA" id="ARBA00022692"/>
    </source>
</evidence>
<keyword evidence="7" id="KW-1185">Reference proteome</keyword>
<name>A0A8K0JYU6_LADFU</name>
<dbReference type="Gene3D" id="3.40.50.2300">
    <property type="match status" value="1"/>
</dbReference>
<dbReference type="GO" id="GO:0007165">
    <property type="term" value="P:signal transduction"/>
    <property type="evidence" value="ECO:0007669"/>
    <property type="project" value="TreeGrafter"/>
</dbReference>
<gene>
    <name evidence="6" type="ORF">J437_LFUL009436</name>
</gene>
<dbReference type="InterPro" id="IPR028082">
    <property type="entry name" value="Peripla_BP_I"/>
</dbReference>
<protein>
    <recommendedName>
        <fullName evidence="5">Receptor ligand binding region domain-containing protein</fullName>
    </recommendedName>
</protein>
<evidence type="ECO:0000259" key="5">
    <source>
        <dbReference type="Pfam" id="PF01094"/>
    </source>
</evidence>
<keyword evidence="2" id="KW-0812">Transmembrane</keyword>
<dbReference type="SUPFAM" id="SSF53822">
    <property type="entry name" value="Periplasmic binding protein-like I"/>
    <property type="match status" value="1"/>
</dbReference>
<dbReference type="Proteomes" id="UP000792457">
    <property type="component" value="Unassembled WGS sequence"/>
</dbReference>
<evidence type="ECO:0000313" key="6">
    <source>
        <dbReference type="EMBL" id="KAG8224594.1"/>
    </source>
</evidence>
<reference evidence="6" key="1">
    <citation type="submission" date="2013-04" db="EMBL/GenBank/DDBJ databases">
        <authorList>
            <person name="Qu J."/>
            <person name="Murali S.C."/>
            <person name="Bandaranaike D."/>
            <person name="Bellair M."/>
            <person name="Blankenburg K."/>
            <person name="Chao H."/>
            <person name="Dinh H."/>
            <person name="Doddapaneni H."/>
            <person name="Downs B."/>
            <person name="Dugan-Rocha S."/>
            <person name="Elkadiri S."/>
            <person name="Gnanaolivu R.D."/>
            <person name="Hernandez B."/>
            <person name="Javaid M."/>
            <person name="Jayaseelan J.C."/>
            <person name="Lee S."/>
            <person name="Li M."/>
            <person name="Ming W."/>
            <person name="Munidasa M."/>
            <person name="Muniz J."/>
            <person name="Nguyen L."/>
            <person name="Ongeri F."/>
            <person name="Osuji N."/>
            <person name="Pu L.-L."/>
            <person name="Puazo M."/>
            <person name="Qu C."/>
            <person name="Quiroz J."/>
            <person name="Raj R."/>
            <person name="Weissenberger G."/>
            <person name="Xin Y."/>
            <person name="Zou X."/>
            <person name="Han Y."/>
            <person name="Richards S."/>
            <person name="Worley K."/>
            <person name="Muzny D."/>
            <person name="Gibbs R."/>
        </authorList>
    </citation>
    <scope>NUCLEOTIDE SEQUENCE</scope>
    <source>
        <strain evidence="6">Sampled in the wild</strain>
    </source>
</reference>
<keyword evidence="4" id="KW-0472">Membrane</keyword>